<dbReference type="GO" id="GO:0006508">
    <property type="term" value="P:proteolysis"/>
    <property type="evidence" value="ECO:0007669"/>
    <property type="project" value="UniProtKB-KW"/>
</dbReference>
<evidence type="ECO:0000256" key="2">
    <source>
        <dbReference type="SAM" id="Phobius"/>
    </source>
</evidence>
<feature type="transmembrane region" description="Helical" evidence="2">
    <location>
        <begin position="505"/>
        <end position="522"/>
    </location>
</feature>
<comment type="caution">
    <text evidence="3">The sequence shown here is derived from an EMBL/GenBank/DDBJ whole genome shotgun (WGS) entry which is preliminary data.</text>
</comment>
<evidence type="ECO:0000313" key="4">
    <source>
        <dbReference type="Proteomes" id="UP001257948"/>
    </source>
</evidence>
<dbReference type="Pfam" id="PF13367">
    <property type="entry name" value="PrsW-protease"/>
    <property type="match status" value="1"/>
</dbReference>
<gene>
    <name evidence="3" type="ORF">RQC66_09535</name>
</gene>
<protein>
    <submittedName>
        <fullName evidence="3">PrsW family glutamic-type intramembrane protease</fullName>
        <ecNumber evidence="3">3.4.-.-</ecNumber>
    </submittedName>
</protein>
<keyword evidence="2" id="KW-0812">Transmembrane</keyword>
<organism evidence="3 4">
    <name type="scientific">Streptomyces justiciae</name>
    <dbReference type="NCBI Taxonomy" id="2780140"/>
    <lineage>
        <taxon>Bacteria</taxon>
        <taxon>Bacillati</taxon>
        <taxon>Actinomycetota</taxon>
        <taxon>Actinomycetes</taxon>
        <taxon>Kitasatosporales</taxon>
        <taxon>Streptomycetaceae</taxon>
        <taxon>Streptomyces</taxon>
    </lineage>
</organism>
<feature type="compositionally biased region" description="Basic and acidic residues" evidence="1">
    <location>
        <begin position="579"/>
        <end position="597"/>
    </location>
</feature>
<keyword evidence="2" id="KW-1133">Transmembrane helix</keyword>
<dbReference type="Proteomes" id="UP001257948">
    <property type="component" value="Unassembled WGS sequence"/>
</dbReference>
<reference evidence="4" key="1">
    <citation type="submission" date="2023-07" db="EMBL/GenBank/DDBJ databases">
        <title>Draft genome sequence of the endophytic actinobacterium Streptomyces justiciae WPN32, a potential antibiotic producer.</title>
        <authorList>
            <person name="Yasawong M."/>
            <person name="Pana W."/>
            <person name="Ganta P."/>
            <person name="Santapan N."/>
            <person name="Songngamsuk T."/>
            <person name="Phatcharaharikarn M."/>
            <person name="Kerdtoob S."/>
            <person name="Nantapong N."/>
        </authorList>
    </citation>
    <scope>NUCLEOTIDE SEQUENCE [LARGE SCALE GENOMIC DNA]</scope>
    <source>
        <strain evidence="4">WPN32</strain>
    </source>
</reference>
<feature type="transmembrane region" description="Helical" evidence="2">
    <location>
        <begin position="107"/>
        <end position="129"/>
    </location>
</feature>
<feature type="transmembrane region" description="Helical" evidence="2">
    <location>
        <begin position="30"/>
        <end position="49"/>
    </location>
</feature>
<dbReference type="GO" id="GO:0008233">
    <property type="term" value="F:peptidase activity"/>
    <property type="evidence" value="ECO:0007669"/>
    <property type="project" value="UniProtKB-KW"/>
</dbReference>
<dbReference type="InterPro" id="IPR026898">
    <property type="entry name" value="PrsW"/>
</dbReference>
<feature type="transmembrane region" description="Helical" evidence="2">
    <location>
        <begin position="421"/>
        <end position="441"/>
    </location>
</feature>
<dbReference type="EMBL" id="JAVTLL010000005">
    <property type="protein sequence ID" value="MDT7840976.1"/>
    <property type="molecule type" value="Genomic_DNA"/>
</dbReference>
<dbReference type="EC" id="3.4.-.-" evidence="3"/>
<accession>A0ABU3LP13</accession>
<keyword evidence="2" id="KW-0472">Membrane</keyword>
<evidence type="ECO:0000256" key="1">
    <source>
        <dbReference type="SAM" id="MobiDB-lite"/>
    </source>
</evidence>
<dbReference type="RefSeq" id="WP_314199773.1">
    <property type="nucleotide sequence ID" value="NZ_JAVTLL010000005.1"/>
</dbReference>
<proteinExistence type="predicted"/>
<feature type="transmembrane region" description="Helical" evidence="2">
    <location>
        <begin position="381"/>
        <end position="401"/>
    </location>
</feature>
<feature type="region of interest" description="Disordered" evidence="1">
    <location>
        <begin position="565"/>
        <end position="597"/>
    </location>
</feature>
<evidence type="ECO:0000313" key="3">
    <source>
        <dbReference type="EMBL" id="MDT7840976.1"/>
    </source>
</evidence>
<feature type="transmembrane region" description="Helical" evidence="2">
    <location>
        <begin position="178"/>
        <end position="200"/>
    </location>
</feature>
<keyword evidence="3" id="KW-0645">Protease</keyword>
<keyword evidence="3" id="KW-0378">Hydrolase</keyword>
<sequence length="702" mass="73943">MTVLMVAAAMYGVVQLLLLSAPTRSVGTATTLFAVLVGVYACGTAAALLEITYTRLIAEQTDQSLTRVVNTTAYTAAPWVEELIKISPLLLVGLYAKVRRQWGLTDFTILGAALGAGFGLLEALLRYALDADRAIAAHGGWIVPESLSAPYVPGPVHVLTSWLPAPVAPLDLGRGGEVAVGTFTHLVWSTLAGLGVGVLWRARGWWKPLALLPLGAAVAHHTLNNYAATHARTPADDWLENCETPLRLAPLAALLLAMTADVVSLHRAKRRLPDTLLPAERRDGDTIAAVLHYASLRTPWTPLIALRFLRLRRSLFYEAAAALPHPQDPLRQAVADTAARIAATDDPRTWRTPGLRARIRAVAQATATATAATTVTRTRRLLTLLIPCVLVLPSVVFLGLGSFGSTAEAQEYFTTGTGPKLLRTFAVAALAWIAWQLSILFRTWRHMTEATPTLAEPLATHRFRTASALGSATTGTLLLWRSLGEAGPEGQAIPPAHLLDALDRFLVYLGFALLLLSLLALFPPGAGLALAGATATGEGALGAALAARLGLAGIALMAVGATGSEGEAADGETASPGEGRSRSTDPERAERVGAAREQKVAELTDGTIPSGAPGKPGMKVTKPGAGTTDVDVIGGDGSYIAVGGPAKARNLAKFGEKCHILKYAAEQQGVRAQVYLEEGTPEPALKLARKILGDANVHTFTR</sequence>
<keyword evidence="4" id="KW-1185">Reference proteome</keyword>
<name>A0ABU3LP13_9ACTN</name>